<keyword evidence="2" id="KW-0805">Transcription regulation</keyword>
<feature type="domain" description="HTH lysR-type" evidence="5">
    <location>
        <begin position="11"/>
        <end position="64"/>
    </location>
</feature>
<dbReference type="RefSeq" id="WP_110343882.1">
    <property type="nucleotide sequence ID" value="NZ_SWMS01000023.1"/>
</dbReference>
<evidence type="ECO:0000256" key="3">
    <source>
        <dbReference type="ARBA" id="ARBA00023125"/>
    </source>
</evidence>
<dbReference type="Pfam" id="PF00126">
    <property type="entry name" value="HTH_1"/>
    <property type="match status" value="1"/>
</dbReference>
<dbReference type="CDD" id="cd05466">
    <property type="entry name" value="PBP2_LTTR_substrate"/>
    <property type="match status" value="1"/>
</dbReference>
<dbReference type="PROSITE" id="PS50931">
    <property type="entry name" value="HTH_LYSR"/>
    <property type="match status" value="1"/>
</dbReference>
<dbReference type="Proteomes" id="UP000309992">
    <property type="component" value="Unassembled WGS sequence"/>
</dbReference>
<dbReference type="Pfam" id="PF03466">
    <property type="entry name" value="LysR_substrate"/>
    <property type="match status" value="1"/>
</dbReference>
<name>A0ABY2RWK5_9PSEU</name>
<dbReference type="Gene3D" id="1.10.10.10">
    <property type="entry name" value="Winged helix-like DNA-binding domain superfamily/Winged helix DNA-binding domain"/>
    <property type="match status" value="1"/>
</dbReference>
<evidence type="ECO:0000256" key="2">
    <source>
        <dbReference type="ARBA" id="ARBA00023015"/>
    </source>
</evidence>
<accession>A0ABY2RWK5</accession>
<dbReference type="InterPro" id="IPR036390">
    <property type="entry name" value="WH_DNA-bd_sf"/>
</dbReference>
<gene>
    <name evidence="6" type="ORF">FCN18_30115</name>
</gene>
<organism evidence="6 7">
    <name type="scientific">Prauserella endophytica</name>
    <dbReference type="NCBI Taxonomy" id="1592324"/>
    <lineage>
        <taxon>Bacteria</taxon>
        <taxon>Bacillati</taxon>
        <taxon>Actinomycetota</taxon>
        <taxon>Actinomycetes</taxon>
        <taxon>Pseudonocardiales</taxon>
        <taxon>Pseudonocardiaceae</taxon>
        <taxon>Prauserella</taxon>
        <taxon>Prauserella coralliicola group</taxon>
    </lineage>
</organism>
<protein>
    <submittedName>
        <fullName evidence="6">LysR family transcriptional regulator</fullName>
    </submittedName>
</protein>
<evidence type="ECO:0000256" key="1">
    <source>
        <dbReference type="ARBA" id="ARBA00009437"/>
    </source>
</evidence>
<proteinExistence type="inferred from homology"/>
<dbReference type="PANTHER" id="PTHR30126:SF39">
    <property type="entry name" value="HTH-TYPE TRANSCRIPTIONAL REGULATOR CYSL"/>
    <property type="match status" value="1"/>
</dbReference>
<evidence type="ECO:0000313" key="6">
    <source>
        <dbReference type="EMBL" id="TKG63559.1"/>
    </source>
</evidence>
<dbReference type="InterPro" id="IPR036388">
    <property type="entry name" value="WH-like_DNA-bd_sf"/>
</dbReference>
<evidence type="ECO:0000256" key="4">
    <source>
        <dbReference type="ARBA" id="ARBA00023163"/>
    </source>
</evidence>
<dbReference type="Gene3D" id="3.40.190.290">
    <property type="match status" value="1"/>
</dbReference>
<keyword evidence="7" id="KW-1185">Reference proteome</keyword>
<reference evidence="6 7" key="1">
    <citation type="journal article" date="2015" name="Antonie Van Leeuwenhoek">
        <title>Prauserella endophytica sp. nov., an endophytic actinobacterium isolated from Tamarix taklamakanensis.</title>
        <authorList>
            <person name="Liu J.M."/>
            <person name="Habden X."/>
            <person name="Guo L."/>
            <person name="Tuo L."/>
            <person name="Jiang Z.K."/>
            <person name="Liu S.W."/>
            <person name="Liu X.F."/>
            <person name="Chen L."/>
            <person name="Li R.F."/>
            <person name="Zhang Y.Q."/>
            <person name="Sun C.H."/>
        </authorList>
    </citation>
    <scope>NUCLEOTIDE SEQUENCE [LARGE SCALE GENOMIC DNA]</scope>
    <source>
        <strain evidence="6 7">CGMCC 4.7182</strain>
    </source>
</reference>
<dbReference type="EMBL" id="SWMS01000023">
    <property type="protein sequence ID" value="TKG63559.1"/>
    <property type="molecule type" value="Genomic_DNA"/>
</dbReference>
<dbReference type="InterPro" id="IPR005119">
    <property type="entry name" value="LysR_subst-bd"/>
</dbReference>
<dbReference type="InterPro" id="IPR000847">
    <property type="entry name" value="LysR_HTH_N"/>
</dbReference>
<keyword evidence="3" id="KW-0238">DNA-binding</keyword>
<dbReference type="SUPFAM" id="SSF53850">
    <property type="entry name" value="Periplasmic binding protein-like II"/>
    <property type="match status" value="1"/>
</dbReference>
<keyword evidence="4" id="KW-0804">Transcription</keyword>
<comment type="caution">
    <text evidence="6">The sequence shown here is derived from an EMBL/GenBank/DDBJ whole genome shotgun (WGS) entry which is preliminary data.</text>
</comment>
<dbReference type="SUPFAM" id="SSF46785">
    <property type="entry name" value="Winged helix' DNA-binding domain"/>
    <property type="match status" value="1"/>
</dbReference>
<comment type="similarity">
    <text evidence="1">Belongs to the LysR transcriptional regulatory family.</text>
</comment>
<sequence length="300" mass="32427">MATHESLETFDLVVFLTVARAGSFGTAARELRLATPSVSARIATLEHKLTTQLFARTARGSTLTPAGERLVPYARRCLDLLGEAHQAVGTEASSRLILAAPASLGTELFPPVLKILSDSSLQAHCRVAHSREVIDLLLDGTADIGLVINQAFPASITAHNLCRSRLLTVSHPRHPLAEQPSVSIDALSTSRIAVYRWNPDADILAEIFEYPRRPPERPVQLLGLPSVAIELAIKQDYVAIIPEFAAVDSLRAGTIVELSLTLPRWSLDVQLAYRREAAQTNAVKTLLANADAIAAGIQQD</sequence>
<evidence type="ECO:0000313" key="7">
    <source>
        <dbReference type="Proteomes" id="UP000309992"/>
    </source>
</evidence>
<evidence type="ECO:0000259" key="5">
    <source>
        <dbReference type="PROSITE" id="PS50931"/>
    </source>
</evidence>
<dbReference type="PANTHER" id="PTHR30126">
    <property type="entry name" value="HTH-TYPE TRANSCRIPTIONAL REGULATOR"/>
    <property type="match status" value="1"/>
</dbReference>